<dbReference type="RefSeq" id="WP_177242593.1">
    <property type="nucleotide sequence ID" value="NZ_FOKG01000006.1"/>
</dbReference>
<dbReference type="STRING" id="490629.SAMN05216266_106308"/>
<dbReference type="InterPro" id="IPR002123">
    <property type="entry name" value="Plipid/glycerol_acylTrfase"/>
</dbReference>
<name>A0A1I0ZD24_9PSEU</name>
<sequence>MTADPAPAAAHGAAELPEGSSLRLHDLGRRIARHVVRPAFRLRARGLERVPRSGPLVLVANHSTMIEPQLIFGMLPRRSVFLVKEELFRGVLGWFLRRIGQVPVRRGVPDRAPLLTAVEVLRGGGVVGVFPEGTRGAGDVASAERGAAWLVRTSGAAVLPVATRGTLRPEGTRRRFRPAVDLLVGEPFTVRVGRGRAGLEEATERLRTELARLVHTLDDERERESRAMGKRRHDRG</sequence>
<feature type="domain" description="Phospholipid/glycerol acyltransferase" evidence="3">
    <location>
        <begin position="56"/>
        <end position="166"/>
    </location>
</feature>
<evidence type="ECO:0000313" key="5">
    <source>
        <dbReference type="Proteomes" id="UP000243799"/>
    </source>
</evidence>
<evidence type="ECO:0000259" key="3">
    <source>
        <dbReference type="SMART" id="SM00563"/>
    </source>
</evidence>
<gene>
    <name evidence="4" type="ORF">SAMN05216266_106308</name>
</gene>
<dbReference type="Pfam" id="PF01553">
    <property type="entry name" value="Acyltransferase"/>
    <property type="match status" value="1"/>
</dbReference>
<reference evidence="5" key="1">
    <citation type="submission" date="2016-10" db="EMBL/GenBank/DDBJ databases">
        <authorList>
            <person name="Varghese N."/>
            <person name="Submissions S."/>
        </authorList>
    </citation>
    <scope>NUCLEOTIDE SEQUENCE [LARGE SCALE GENOMIC DNA]</scope>
    <source>
        <strain evidence="5">CGMCC 4.3568</strain>
    </source>
</reference>
<protein>
    <submittedName>
        <fullName evidence="4">1-acyl-sn-glycerol-3-phosphate acyltransferase</fullName>
    </submittedName>
</protein>
<dbReference type="PANTHER" id="PTHR10434">
    <property type="entry name" value="1-ACYL-SN-GLYCEROL-3-PHOSPHATE ACYLTRANSFERASE"/>
    <property type="match status" value="1"/>
</dbReference>
<dbReference type="GO" id="GO:0003841">
    <property type="term" value="F:1-acylglycerol-3-phosphate O-acyltransferase activity"/>
    <property type="evidence" value="ECO:0007669"/>
    <property type="project" value="TreeGrafter"/>
</dbReference>
<evidence type="ECO:0000256" key="1">
    <source>
        <dbReference type="ARBA" id="ARBA00022679"/>
    </source>
</evidence>
<dbReference type="SMART" id="SM00563">
    <property type="entry name" value="PlsC"/>
    <property type="match status" value="1"/>
</dbReference>
<dbReference type="PANTHER" id="PTHR10434:SF11">
    <property type="entry name" value="1-ACYL-SN-GLYCEROL-3-PHOSPHATE ACYLTRANSFERASE"/>
    <property type="match status" value="1"/>
</dbReference>
<dbReference type="AlphaFoldDB" id="A0A1I0ZD24"/>
<dbReference type="Proteomes" id="UP000243799">
    <property type="component" value="Unassembled WGS sequence"/>
</dbReference>
<proteinExistence type="predicted"/>
<organism evidence="4 5">
    <name type="scientific">Amycolatopsis marina</name>
    <dbReference type="NCBI Taxonomy" id="490629"/>
    <lineage>
        <taxon>Bacteria</taxon>
        <taxon>Bacillati</taxon>
        <taxon>Actinomycetota</taxon>
        <taxon>Actinomycetes</taxon>
        <taxon>Pseudonocardiales</taxon>
        <taxon>Pseudonocardiaceae</taxon>
        <taxon>Amycolatopsis</taxon>
    </lineage>
</organism>
<keyword evidence="2 4" id="KW-0012">Acyltransferase</keyword>
<dbReference type="EMBL" id="FOKG01000006">
    <property type="protein sequence ID" value="SFB23277.1"/>
    <property type="molecule type" value="Genomic_DNA"/>
</dbReference>
<evidence type="ECO:0000313" key="4">
    <source>
        <dbReference type="EMBL" id="SFB23277.1"/>
    </source>
</evidence>
<accession>A0A1I0ZD24</accession>
<dbReference type="SUPFAM" id="SSF69593">
    <property type="entry name" value="Glycerol-3-phosphate (1)-acyltransferase"/>
    <property type="match status" value="1"/>
</dbReference>
<keyword evidence="5" id="KW-1185">Reference proteome</keyword>
<dbReference type="CDD" id="cd07989">
    <property type="entry name" value="LPLAT_AGPAT-like"/>
    <property type="match status" value="1"/>
</dbReference>
<keyword evidence="1 4" id="KW-0808">Transferase</keyword>
<dbReference type="GO" id="GO:0006654">
    <property type="term" value="P:phosphatidic acid biosynthetic process"/>
    <property type="evidence" value="ECO:0007669"/>
    <property type="project" value="TreeGrafter"/>
</dbReference>
<evidence type="ECO:0000256" key="2">
    <source>
        <dbReference type="ARBA" id="ARBA00023315"/>
    </source>
</evidence>